<dbReference type="PANTHER" id="PTHR11781">
    <property type="entry name" value="IODOTHYRONINE DEIODINASE"/>
    <property type="match status" value="1"/>
</dbReference>
<name>A0A1D2YXL6_9BACI</name>
<accession>A0A1D2YXL6</accession>
<comment type="caution">
    <text evidence="1">The sequence shown here is derived from an EMBL/GenBank/DDBJ whole genome shotgun (WGS) entry which is preliminary data.</text>
</comment>
<dbReference type="GO" id="GO:0004800">
    <property type="term" value="F:thyroxine 5'-deiodinase activity"/>
    <property type="evidence" value="ECO:0007669"/>
    <property type="project" value="InterPro"/>
</dbReference>
<evidence type="ECO:0000313" key="2">
    <source>
        <dbReference type="Proteomes" id="UP000243739"/>
    </source>
</evidence>
<dbReference type="AlphaFoldDB" id="A0A1D2YXL6"/>
<dbReference type="PANTHER" id="PTHR11781:SF22">
    <property type="entry name" value="TYPE I IODOTHYRONINE DEIODINASE"/>
    <property type="match status" value="1"/>
</dbReference>
<dbReference type="RefSeq" id="WP_084024035.1">
    <property type="nucleotide sequence ID" value="NZ_MIJF01000001.1"/>
</dbReference>
<dbReference type="InterPro" id="IPR000643">
    <property type="entry name" value="Iodothyronine_deiodinase"/>
</dbReference>
<protein>
    <recommendedName>
        <fullName evidence="3">Alkyl hydroperoxide reductase subunit C/ Thiol specific antioxidant domain-containing protein</fullName>
    </recommendedName>
</protein>
<proteinExistence type="predicted"/>
<organism evidence="1 2">
    <name type="scientific">Vulcanibacillus modesticaldus</name>
    <dbReference type="NCBI Taxonomy" id="337097"/>
    <lineage>
        <taxon>Bacteria</taxon>
        <taxon>Bacillati</taxon>
        <taxon>Bacillota</taxon>
        <taxon>Bacilli</taxon>
        <taxon>Bacillales</taxon>
        <taxon>Bacillaceae</taxon>
        <taxon>Vulcanibacillus</taxon>
    </lineage>
</organism>
<dbReference type="EMBL" id="MIJF01000001">
    <property type="protein sequence ID" value="OEG00367.1"/>
    <property type="molecule type" value="Genomic_DNA"/>
</dbReference>
<dbReference type="Pfam" id="PF00837">
    <property type="entry name" value="T4_deiodinase"/>
    <property type="match status" value="1"/>
</dbReference>
<reference evidence="1 2" key="1">
    <citation type="submission" date="2016-09" db="EMBL/GenBank/DDBJ databases">
        <title>Draft genome sequence for the type strain of Vulcanibacillus modesticaldus BR, a strictly anaerobic, moderately thermophilic, and nitrate-reducing bacterium from deep sea-hydrothermal vents of the Mid-Atlantic Ridge.</title>
        <authorList>
            <person name="Abin C.A."/>
            <person name="Hollibaugh J.T."/>
        </authorList>
    </citation>
    <scope>NUCLEOTIDE SEQUENCE [LARGE SCALE GENOMIC DNA]</scope>
    <source>
        <strain evidence="1 2">BR</strain>
    </source>
</reference>
<evidence type="ECO:0008006" key="3">
    <source>
        <dbReference type="Google" id="ProtNLM"/>
    </source>
</evidence>
<evidence type="ECO:0000313" key="1">
    <source>
        <dbReference type="EMBL" id="OEG00367.1"/>
    </source>
</evidence>
<dbReference type="SUPFAM" id="SSF52833">
    <property type="entry name" value="Thioredoxin-like"/>
    <property type="match status" value="1"/>
</dbReference>
<dbReference type="Proteomes" id="UP000243739">
    <property type="component" value="Unassembled WGS sequence"/>
</dbReference>
<gene>
    <name evidence="1" type="ORF">BHF71_00210</name>
</gene>
<dbReference type="STRING" id="337097.BHF71_00210"/>
<keyword evidence="2" id="KW-1185">Reference proteome</keyword>
<dbReference type="OrthoDB" id="9798288at2"/>
<sequence length="114" mass="13504">MQLASMENVYKKWKEKLGFFVIYQIEPHPEQGIFKNIQQPKNLQERISLARKLKNETKMQIPLLIDEVPRKVSKLYGGAPNMIYIIDPQGKVIYHNRWTDAKEVDEFLGKIFNR</sequence>
<dbReference type="Gene3D" id="3.40.30.10">
    <property type="entry name" value="Glutaredoxin"/>
    <property type="match status" value="1"/>
</dbReference>
<dbReference type="GO" id="GO:0042403">
    <property type="term" value="P:thyroid hormone metabolic process"/>
    <property type="evidence" value="ECO:0007669"/>
    <property type="project" value="TreeGrafter"/>
</dbReference>
<dbReference type="InterPro" id="IPR036249">
    <property type="entry name" value="Thioredoxin-like_sf"/>
</dbReference>